<protein>
    <submittedName>
        <fullName evidence="2">PTS transporter subunit IIA-like nitrogen-regulatory protein PtsN</fullName>
    </submittedName>
</protein>
<evidence type="ECO:0000313" key="2">
    <source>
        <dbReference type="EMBL" id="EPC49939.1"/>
    </source>
</evidence>
<dbReference type="Proteomes" id="UP000014249">
    <property type="component" value="Unassembled WGS sequence"/>
</dbReference>
<dbReference type="PANTHER" id="PTHR47738">
    <property type="entry name" value="PTS SYSTEM FRUCTOSE-LIKE EIIA COMPONENT-RELATED"/>
    <property type="match status" value="1"/>
</dbReference>
<dbReference type="PANTHER" id="PTHR47738:SF3">
    <property type="entry name" value="PHOSPHOTRANSFERASE SYSTEM MANNITOL_FRUCTOSE-SPECIFIC IIA DOMAIN CONTAINING PROTEIN"/>
    <property type="match status" value="1"/>
</dbReference>
<reference evidence="2 3" key="1">
    <citation type="journal article" date="2013" name="PLoS ONE">
        <title>Lactobacillus paracasei comparative genomics: towards species pan-genome definition and exploitation of diversity.</title>
        <authorList>
            <person name="Smokvina T."/>
            <person name="Wels M."/>
            <person name="Polka J."/>
            <person name="Chervaux C."/>
            <person name="Brisse S."/>
            <person name="Boekhorst J."/>
            <person name="van Hylckama Vlieg J.E."/>
            <person name="Siezen R.J."/>
        </authorList>
    </citation>
    <scope>NUCLEOTIDE SEQUENCE [LARGE SCALE GENOMIC DNA]</scope>
    <source>
        <strain evidence="2 3">CNCM I-4270</strain>
    </source>
</reference>
<proteinExistence type="predicted"/>
<dbReference type="InterPro" id="IPR051541">
    <property type="entry name" value="PTS_SugarTrans_NitroReg"/>
</dbReference>
<dbReference type="CDD" id="cd00211">
    <property type="entry name" value="PTS_IIA_fru"/>
    <property type="match status" value="1"/>
</dbReference>
<gene>
    <name evidence="2" type="ORF">Lpp77_15917</name>
</gene>
<feature type="domain" description="PTS EIIA type-2" evidence="1">
    <location>
        <begin position="5"/>
        <end position="152"/>
    </location>
</feature>
<dbReference type="AlphaFoldDB" id="A0A8E0IF04"/>
<name>A0A8E0IF04_LACPA</name>
<sequence>MQAEKLVSESDIFIDQEFQDEQEYFEVVTQHLLKEGKVKASFLESILQRERSYPTGLDTGEIKVAIPHTDYTNANTTQLVVTTFKSPVGFHQMDDPDYVIPVNVAIMILFNNPEKQPQMLKYIMGIVQSQENLHEIINTKDVKSMKQLFENFGG</sequence>
<dbReference type="InterPro" id="IPR002178">
    <property type="entry name" value="PTS_EIIA_type-2_dom"/>
</dbReference>
<dbReference type="PROSITE" id="PS51094">
    <property type="entry name" value="PTS_EIIA_TYPE_2"/>
    <property type="match status" value="1"/>
</dbReference>
<comment type="caution">
    <text evidence="2">The sequence shown here is derived from an EMBL/GenBank/DDBJ whole genome shotgun (WGS) entry which is preliminary data.</text>
</comment>
<evidence type="ECO:0000259" key="1">
    <source>
        <dbReference type="PROSITE" id="PS51094"/>
    </source>
</evidence>
<organism evidence="2 3">
    <name type="scientific">Lacticaseibacillus paracasei subsp. paracasei CNCM I-4270</name>
    <dbReference type="NCBI Taxonomy" id="1256202"/>
    <lineage>
        <taxon>Bacteria</taxon>
        <taxon>Bacillati</taxon>
        <taxon>Bacillota</taxon>
        <taxon>Bacilli</taxon>
        <taxon>Lactobacillales</taxon>
        <taxon>Lactobacillaceae</taxon>
        <taxon>Lacticaseibacillus</taxon>
    </lineage>
</organism>
<accession>A0A8E0IF04</accession>
<evidence type="ECO:0000313" key="3">
    <source>
        <dbReference type="Proteomes" id="UP000014249"/>
    </source>
</evidence>
<dbReference type="InterPro" id="IPR016152">
    <property type="entry name" value="PTrfase/Anion_transptr"/>
</dbReference>
<dbReference type="Pfam" id="PF00359">
    <property type="entry name" value="PTS_EIIA_2"/>
    <property type="match status" value="1"/>
</dbReference>
<dbReference type="Gene3D" id="3.40.930.10">
    <property type="entry name" value="Mannitol-specific EII, Chain A"/>
    <property type="match status" value="1"/>
</dbReference>
<dbReference type="SUPFAM" id="SSF55804">
    <property type="entry name" value="Phoshotransferase/anion transport protein"/>
    <property type="match status" value="1"/>
</dbReference>
<dbReference type="EMBL" id="ANJX01000430">
    <property type="protein sequence ID" value="EPC49939.1"/>
    <property type="molecule type" value="Genomic_DNA"/>
</dbReference>